<dbReference type="PANTHER" id="PTHR34072">
    <property type="entry name" value="ENZYMATIC POLYPROTEIN-RELATED"/>
    <property type="match status" value="1"/>
</dbReference>
<dbReference type="Gene3D" id="3.30.70.270">
    <property type="match status" value="1"/>
</dbReference>
<comment type="caution">
    <text evidence="2">The sequence shown here is derived from an EMBL/GenBank/DDBJ whole genome shotgun (WGS) entry which is preliminary data.</text>
</comment>
<name>A0A371GCQ0_MUCPR</name>
<evidence type="ECO:0000313" key="3">
    <source>
        <dbReference type="Proteomes" id="UP000257109"/>
    </source>
</evidence>
<proteinExistence type="predicted"/>
<dbReference type="Pfam" id="PF17919">
    <property type="entry name" value="RT_RNaseH_2"/>
    <property type="match status" value="1"/>
</dbReference>
<reference evidence="2" key="1">
    <citation type="submission" date="2018-05" db="EMBL/GenBank/DDBJ databases">
        <title>Draft genome of Mucuna pruriens seed.</title>
        <authorList>
            <person name="Nnadi N.E."/>
            <person name="Vos R."/>
            <person name="Hasami M.H."/>
            <person name="Devisetty U.K."/>
            <person name="Aguiy J.C."/>
        </authorList>
    </citation>
    <scope>NUCLEOTIDE SEQUENCE [LARGE SCALE GENOMIC DNA]</scope>
    <source>
        <strain evidence="2">JCA_2017</strain>
    </source>
</reference>
<dbReference type="OrthoDB" id="1931077at2759"/>
<keyword evidence="3" id="KW-1185">Reference proteome</keyword>
<feature type="domain" description="Reverse transcriptase/retrotransposon-derived protein RNase H-like" evidence="1">
    <location>
        <begin position="141"/>
        <end position="221"/>
    </location>
</feature>
<evidence type="ECO:0000259" key="1">
    <source>
        <dbReference type="Pfam" id="PF17919"/>
    </source>
</evidence>
<dbReference type="STRING" id="157652.A0A371GCQ0"/>
<organism evidence="2 3">
    <name type="scientific">Mucuna pruriens</name>
    <name type="common">Velvet bean</name>
    <name type="synonym">Dolichos pruriens</name>
    <dbReference type="NCBI Taxonomy" id="157652"/>
    <lineage>
        <taxon>Eukaryota</taxon>
        <taxon>Viridiplantae</taxon>
        <taxon>Streptophyta</taxon>
        <taxon>Embryophyta</taxon>
        <taxon>Tracheophyta</taxon>
        <taxon>Spermatophyta</taxon>
        <taxon>Magnoliopsida</taxon>
        <taxon>eudicotyledons</taxon>
        <taxon>Gunneridae</taxon>
        <taxon>Pentapetalae</taxon>
        <taxon>rosids</taxon>
        <taxon>fabids</taxon>
        <taxon>Fabales</taxon>
        <taxon>Fabaceae</taxon>
        <taxon>Papilionoideae</taxon>
        <taxon>50 kb inversion clade</taxon>
        <taxon>NPAAA clade</taxon>
        <taxon>indigoferoid/millettioid clade</taxon>
        <taxon>Phaseoleae</taxon>
        <taxon>Mucuna</taxon>
    </lineage>
</organism>
<evidence type="ECO:0000313" key="2">
    <source>
        <dbReference type="EMBL" id="RDX88324.1"/>
    </source>
</evidence>
<dbReference type="AlphaFoldDB" id="A0A371GCQ0"/>
<dbReference type="PANTHER" id="PTHR34072:SF55">
    <property type="entry name" value="DNA_RNA POLYMERASES SUPERFAMILY PROTEIN"/>
    <property type="match status" value="1"/>
</dbReference>
<accession>A0A371GCQ0</accession>
<gene>
    <name evidence="2" type="primary">pol</name>
    <name evidence="2" type="ORF">CR513_30097</name>
</gene>
<dbReference type="InterPro" id="IPR043128">
    <property type="entry name" value="Rev_trsase/Diguanyl_cyclase"/>
</dbReference>
<feature type="non-terminal residue" evidence="2">
    <location>
        <position position="1"/>
    </location>
</feature>
<dbReference type="Proteomes" id="UP000257109">
    <property type="component" value="Unassembled WGS sequence"/>
</dbReference>
<dbReference type="SUPFAM" id="SSF56672">
    <property type="entry name" value="DNA/RNA polymerases"/>
    <property type="match status" value="1"/>
</dbReference>
<sequence length="296" mass="33301">MGMGTLYSTGMPSDDQDEGVRTLLEEYSELYQEVVQLPPPRSCDHAIVIKEGSQIPNIRPYCYPHNQKDVIEVCAQYVDGGTYKANFGMKKLEYLGHIIFVEGIIADHNKVKAMVDWPIPKDVKGLRGFLGLTGYYRSFQWEEEATKAFQELKEVMTLLSSQSMPNFQLPFELETDAPGVGIEAVLMQVGRPLAFISQAFLERARKKSVYGRELMEIVYDFEIHGKRGKENCIANALSQVMAIQEISVMINEDLSMITEEMVGDPYLRMGHVGAAIAYGSLLLKGINIVVDIERVF</sequence>
<protein>
    <submittedName>
        <fullName evidence="2">Retrovirus-related Pol polyprotein</fullName>
    </submittedName>
</protein>
<dbReference type="InterPro" id="IPR043502">
    <property type="entry name" value="DNA/RNA_pol_sf"/>
</dbReference>
<dbReference type="InterPro" id="IPR041577">
    <property type="entry name" value="RT_RNaseH_2"/>
</dbReference>
<dbReference type="EMBL" id="QJKJ01005975">
    <property type="protein sequence ID" value="RDX88324.1"/>
    <property type="molecule type" value="Genomic_DNA"/>
</dbReference>